<keyword evidence="4" id="KW-1185">Reference proteome</keyword>
<reference evidence="3 4" key="1">
    <citation type="submission" date="2016-10" db="EMBL/GenBank/DDBJ databases">
        <authorList>
            <person name="de Groot N.N."/>
        </authorList>
    </citation>
    <scope>NUCLEOTIDE SEQUENCE [LARGE SCALE GENOMIC DNA]</scope>
    <source>
        <strain evidence="3 4">RK1</strain>
    </source>
</reference>
<dbReference type="EMBL" id="FOQO01000005">
    <property type="protein sequence ID" value="SFI64784.1"/>
    <property type="molecule type" value="Genomic_DNA"/>
</dbReference>
<accession>A0A1I3JX76</accession>
<dbReference type="InterPro" id="IPR032269">
    <property type="entry name" value="DUF4833"/>
</dbReference>
<sequence>MQCCSLVQPSIQKNLWQYTRLKGYMSFVLLFSALGLIAQESKFNKKVVVDQLPVPNEKKQLFYLQRDPDENTVIYQLNMTDSVIDPDEPINVYWIRYAEGGVRKDLNFIQRTMAYGISHKPLGNGSYELRLTAYKSRPLRLSYCDKSKKYVVYASIDNREAILDRIFVRIDGGSQFNPDIAYFELKGRDTATFAPVTERIKPD</sequence>
<dbReference type="Pfam" id="PF16117">
    <property type="entry name" value="DUF4833"/>
    <property type="match status" value="1"/>
</dbReference>
<gene>
    <name evidence="3" type="ORF">SAMN05444682_10517</name>
</gene>
<evidence type="ECO:0000313" key="4">
    <source>
        <dbReference type="Proteomes" id="UP000198670"/>
    </source>
</evidence>
<feature type="transmembrane region" description="Helical" evidence="1">
    <location>
        <begin position="21"/>
        <end position="38"/>
    </location>
</feature>
<dbReference type="AlphaFoldDB" id="A0A1I3JX76"/>
<proteinExistence type="predicted"/>
<keyword evidence="1" id="KW-0472">Membrane</keyword>
<dbReference type="Proteomes" id="UP000198670">
    <property type="component" value="Unassembled WGS sequence"/>
</dbReference>
<dbReference type="OrthoDB" id="9785831at2"/>
<evidence type="ECO:0000259" key="2">
    <source>
        <dbReference type="Pfam" id="PF16117"/>
    </source>
</evidence>
<feature type="domain" description="DUF4833" evidence="2">
    <location>
        <begin position="62"/>
        <end position="199"/>
    </location>
</feature>
<dbReference type="STRING" id="1477437.SAMN05444682_10517"/>
<organism evidence="3 4">
    <name type="scientific">Parapedobacter indicus</name>
    <dbReference type="NCBI Taxonomy" id="1477437"/>
    <lineage>
        <taxon>Bacteria</taxon>
        <taxon>Pseudomonadati</taxon>
        <taxon>Bacteroidota</taxon>
        <taxon>Sphingobacteriia</taxon>
        <taxon>Sphingobacteriales</taxon>
        <taxon>Sphingobacteriaceae</taxon>
        <taxon>Parapedobacter</taxon>
    </lineage>
</organism>
<keyword evidence="1" id="KW-1133">Transmembrane helix</keyword>
<evidence type="ECO:0000256" key="1">
    <source>
        <dbReference type="SAM" id="Phobius"/>
    </source>
</evidence>
<protein>
    <recommendedName>
        <fullName evidence="2">DUF4833 domain-containing protein</fullName>
    </recommendedName>
</protein>
<name>A0A1I3JX76_9SPHI</name>
<evidence type="ECO:0000313" key="3">
    <source>
        <dbReference type="EMBL" id="SFI64784.1"/>
    </source>
</evidence>
<keyword evidence="1" id="KW-0812">Transmembrane</keyword>